<protein>
    <recommendedName>
        <fullName evidence="7 9">Uracil-DNA glycosylase</fullName>
        <shortName evidence="7">UDG</shortName>
        <ecNumber evidence="7 9">3.2.2.27</ecNumber>
    </recommendedName>
</protein>
<dbReference type="Pfam" id="PF03167">
    <property type="entry name" value="UDG"/>
    <property type="match status" value="1"/>
</dbReference>
<dbReference type="Proteomes" id="UP000193560">
    <property type="component" value="Unassembled WGS sequence"/>
</dbReference>
<dbReference type="HAMAP" id="MF_00148">
    <property type="entry name" value="UDG"/>
    <property type="match status" value="1"/>
</dbReference>
<dbReference type="EC" id="3.2.2.27" evidence="7 9"/>
<dbReference type="GO" id="GO:0005634">
    <property type="term" value="C:nucleus"/>
    <property type="evidence" value="ECO:0007669"/>
    <property type="project" value="UniProtKB-SubCell"/>
</dbReference>
<dbReference type="CDD" id="cd10027">
    <property type="entry name" value="UDG-F1-like"/>
    <property type="match status" value="1"/>
</dbReference>
<evidence type="ECO:0000256" key="9">
    <source>
        <dbReference type="RuleBase" id="RU003780"/>
    </source>
</evidence>
<dbReference type="NCBIfam" id="NF003588">
    <property type="entry name" value="PRK05254.1-1"/>
    <property type="match status" value="1"/>
</dbReference>
<evidence type="ECO:0000259" key="10">
    <source>
        <dbReference type="SMART" id="SM00986"/>
    </source>
</evidence>
<dbReference type="InterPro" id="IPR036895">
    <property type="entry name" value="Uracil-DNA_glycosylase-like_sf"/>
</dbReference>
<keyword evidence="6 7" id="KW-0539">Nucleus</keyword>
<sequence length="291" mass="32931">MFKTKTPKEATTTSATIVEINTPTVTGKADTDGSHHGDSSFSIDDNKSLFEGLDDETKNLLFLEMTTMHYDWLKVLKPELTKPYFLKVKRTYLKQELLDKKVIYPPAKDIYSWTNYTLPSNVKVVILGQDPYHGPNQAHGLCFSVAKGVPPPPSLVNIYKTLLKEYPDFRKPTHGYLENWAKEGVLMLNASLTVRRGEAGSHSSQGWEPFTDAVINYLNEKKSNIVFLLWGAHAQKKGAKINKTKHLVLKSVHPSPLSAHRGFFDNQHFIKTNEFLESRGRTPINWNCLAD</sequence>
<organism evidence="11 12">
    <name type="scientific">Absidia repens</name>
    <dbReference type="NCBI Taxonomy" id="90262"/>
    <lineage>
        <taxon>Eukaryota</taxon>
        <taxon>Fungi</taxon>
        <taxon>Fungi incertae sedis</taxon>
        <taxon>Mucoromycota</taxon>
        <taxon>Mucoromycotina</taxon>
        <taxon>Mucoromycetes</taxon>
        <taxon>Mucorales</taxon>
        <taxon>Cunninghamellaceae</taxon>
        <taxon>Absidia</taxon>
    </lineage>
</organism>
<evidence type="ECO:0000256" key="7">
    <source>
        <dbReference type="HAMAP-Rule" id="MF_03166"/>
    </source>
</evidence>
<dbReference type="FunFam" id="3.40.470.10:FF:000007">
    <property type="entry name" value="Uracil-DNA glycosylase"/>
    <property type="match status" value="1"/>
</dbReference>
<dbReference type="Gene3D" id="3.40.470.10">
    <property type="entry name" value="Uracil-DNA glycosylase-like domain"/>
    <property type="match status" value="1"/>
</dbReference>
<evidence type="ECO:0000256" key="8">
    <source>
        <dbReference type="PROSITE-ProRule" id="PRU10072"/>
    </source>
</evidence>
<dbReference type="OrthoDB" id="10031947at2759"/>
<feature type="domain" description="Uracil-DNA glycosylase-like" evidence="10">
    <location>
        <begin position="115"/>
        <end position="276"/>
    </location>
</feature>
<comment type="function">
    <text evidence="7 9">Excises uracil residues from the DNA which can arise as a result of misincorporation of dUMP residues by DNA polymerase or due to deamination of cytosine.</text>
</comment>
<keyword evidence="2 7" id="KW-0227">DNA damage</keyword>
<dbReference type="PROSITE" id="PS00130">
    <property type="entry name" value="U_DNA_GLYCOSYLASE"/>
    <property type="match status" value="1"/>
</dbReference>
<dbReference type="NCBIfam" id="NF003589">
    <property type="entry name" value="PRK05254.1-2"/>
    <property type="match status" value="1"/>
</dbReference>
<gene>
    <name evidence="7" type="primary">UNG1</name>
    <name evidence="11" type="ORF">BCR42DRAFT_321023</name>
</gene>
<dbReference type="GO" id="GO:0004844">
    <property type="term" value="F:uracil DNA N-glycosylase activity"/>
    <property type="evidence" value="ECO:0007669"/>
    <property type="project" value="UniProtKB-UniRule"/>
</dbReference>
<keyword evidence="5 7" id="KW-0234">DNA repair</keyword>
<evidence type="ECO:0000313" key="12">
    <source>
        <dbReference type="Proteomes" id="UP000193560"/>
    </source>
</evidence>
<keyword evidence="12" id="KW-1185">Reference proteome</keyword>
<dbReference type="InterPro" id="IPR018085">
    <property type="entry name" value="Ura-DNA_Glyclase_AS"/>
</dbReference>
<dbReference type="PANTHER" id="PTHR11264:SF0">
    <property type="entry name" value="URACIL-DNA GLYCOSYLASE"/>
    <property type="match status" value="1"/>
</dbReference>
<evidence type="ECO:0000256" key="3">
    <source>
        <dbReference type="ARBA" id="ARBA00022801"/>
    </source>
</evidence>
<dbReference type="NCBIfam" id="TIGR00628">
    <property type="entry name" value="ung"/>
    <property type="match status" value="1"/>
</dbReference>
<comment type="catalytic activity">
    <reaction evidence="7 9">
        <text>Hydrolyzes single-stranded DNA or mismatched double-stranded DNA and polynucleotides, releasing free uracil.</text>
        <dbReference type="EC" id="3.2.2.27"/>
    </reaction>
</comment>
<dbReference type="STRING" id="90262.A0A1X2IRG5"/>
<evidence type="ECO:0000313" key="11">
    <source>
        <dbReference type="EMBL" id="ORZ21120.1"/>
    </source>
</evidence>
<dbReference type="PANTHER" id="PTHR11264">
    <property type="entry name" value="URACIL-DNA GLYCOSYLASE"/>
    <property type="match status" value="1"/>
</dbReference>
<dbReference type="GO" id="GO:0005739">
    <property type="term" value="C:mitochondrion"/>
    <property type="evidence" value="ECO:0007669"/>
    <property type="project" value="UniProtKB-SubCell"/>
</dbReference>
<dbReference type="SMART" id="SM00987">
    <property type="entry name" value="UreE_C"/>
    <property type="match status" value="1"/>
</dbReference>
<comment type="caution">
    <text evidence="11">The sequence shown here is derived from an EMBL/GenBank/DDBJ whole genome shotgun (WGS) entry which is preliminary data.</text>
</comment>
<dbReference type="NCBIfam" id="NF003592">
    <property type="entry name" value="PRK05254.1-5"/>
    <property type="match status" value="1"/>
</dbReference>
<keyword evidence="4 7" id="KW-0496">Mitochondrion</keyword>
<dbReference type="GO" id="GO:0097510">
    <property type="term" value="P:base-excision repair, AP site formation via deaminated base removal"/>
    <property type="evidence" value="ECO:0007669"/>
    <property type="project" value="TreeGrafter"/>
</dbReference>
<dbReference type="SUPFAM" id="SSF52141">
    <property type="entry name" value="Uracil-DNA glycosylase-like"/>
    <property type="match status" value="1"/>
</dbReference>
<feature type="active site" description="Proton acceptor" evidence="7 8">
    <location>
        <position position="130"/>
    </location>
</feature>
<dbReference type="SMART" id="SM00986">
    <property type="entry name" value="UDG"/>
    <property type="match status" value="1"/>
</dbReference>
<dbReference type="InterPro" id="IPR005122">
    <property type="entry name" value="Uracil-DNA_glycosylase-like"/>
</dbReference>
<keyword evidence="3 7" id="KW-0378">Hydrolase</keyword>
<evidence type="ECO:0000256" key="1">
    <source>
        <dbReference type="ARBA" id="ARBA00008184"/>
    </source>
</evidence>
<dbReference type="EMBL" id="MCGE01000005">
    <property type="protein sequence ID" value="ORZ21120.1"/>
    <property type="molecule type" value="Genomic_DNA"/>
</dbReference>
<accession>A0A1X2IRG5</accession>
<evidence type="ECO:0000256" key="5">
    <source>
        <dbReference type="ARBA" id="ARBA00023204"/>
    </source>
</evidence>
<reference evidence="11 12" key="1">
    <citation type="submission" date="2016-07" db="EMBL/GenBank/DDBJ databases">
        <title>Pervasive Adenine N6-methylation of Active Genes in Fungi.</title>
        <authorList>
            <consortium name="DOE Joint Genome Institute"/>
            <person name="Mondo S.J."/>
            <person name="Dannebaum R.O."/>
            <person name="Kuo R.C."/>
            <person name="Labutti K."/>
            <person name="Haridas S."/>
            <person name="Kuo A."/>
            <person name="Salamov A."/>
            <person name="Ahrendt S.R."/>
            <person name="Lipzen A."/>
            <person name="Sullivan W."/>
            <person name="Andreopoulos W.B."/>
            <person name="Clum A."/>
            <person name="Lindquist E."/>
            <person name="Daum C."/>
            <person name="Ramamoorthy G.K."/>
            <person name="Gryganskyi A."/>
            <person name="Culley D."/>
            <person name="Magnuson J.K."/>
            <person name="James T.Y."/>
            <person name="O'Malley M.A."/>
            <person name="Stajich J.E."/>
            <person name="Spatafora J.W."/>
            <person name="Visel A."/>
            <person name="Grigoriev I.V."/>
        </authorList>
    </citation>
    <scope>NUCLEOTIDE SEQUENCE [LARGE SCALE GENOMIC DNA]</scope>
    <source>
        <strain evidence="11 12">NRRL 1336</strain>
    </source>
</reference>
<proteinExistence type="inferred from homology"/>
<evidence type="ECO:0000256" key="2">
    <source>
        <dbReference type="ARBA" id="ARBA00022763"/>
    </source>
</evidence>
<comment type="similarity">
    <text evidence="1 7 9">Belongs to the uracil-DNA glycosylase (UDG) superfamily. UNG family.</text>
</comment>
<dbReference type="AlphaFoldDB" id="A0A1X2IRG5"/>
<dbReference type="NCBIfam" id="NF003591">
    <property type="entry name" value="PRK05254.1-4"/>
    <property type="match status" value="1"/>
</dbReference>
<comment type="subcellular location">
    <subcellularLocation>
        <location evidence="7">Mitochondrion</location>
    </subcellularLocation>
    <subcellularLocation>
        <location evidence="7">Nucleus</location>
    </subcellularLocation>
</comment>
<name>A0A1X2IRG5_9FUNG</name>
<evidence type="ECO:0000256" key="4">
    <source>
        <dbReference type="ARBA" id="ARBA00023128"/>
    </source>
</evidence>
<evidence type="ECO:0000256" key="6">
    <source>
        <dbReference type="ARBA" id="ARBA00023242"/>
    </source>
</evidence>
<dbReference type="InterPro" id="IPR002043">
    <property type="entry name" value="UDG_fam1"/>
</dbReference>